<accession>A0A9Q0GDM7</accession>
<feature type="region of interest" description="Disordered" evidence="1">
    <location>
        <begin position="751"/>
        <end position="775"/>
    </location>
</feature>
<dbReference type="InterPro" id="IPR055290">
    <property type="entry name" value="At3g26010-like"/>
</dbReference>
<dbReference type="Gene3D" id="1.20.1280.50">
    <property type="match status" value="1"/>
</dbReference>
<sequence length="886" mass="102287">MGANQSRKLMLQPTTTRTMAEGNPTVVAASSIQELPDSLLMEIILRLPSMKFAIQCQLVCKNWHSLISTPFFLKSLKDRLLARFSLILIRIPRSDSEPFPVQHVISCSNQIGQSPGFNLEFLPCFESGRLRIAASYNDLLLCHHDDFQDRIYYLCNPLTQQWVAIPPFPDKYQKTWRIINDVGMGIGLMCDEKKFMVVRIHAQQNIQSFNAEIFSSETNQWREVTIEHPYNHRFHLKLYLSVNYQSVFCWNGTVFIQNGTANIMAYDFSEPERCNIITMPEDPEAPAYSIAFGVYQGSYKESLRVLQLSCPDPSELDLINWSNGFLRVWELEEYQSGMWRVKGETYNNETEVDDDDEEEVPEEHCRGQWSFKGEAYWKEIICDDAILKEELESDCPQLFPLSLDPYDEDIVQFATANFDIGFRVYSCNLRTKEVKLVDGTIPLGDSVVEAFQIPLLRHCPTAIPRISTPFFLGSLKDRLLVGFALILIRIPASDSEPFSVQHVISFSNQIGQSSSSGFNFEFLPCFKPGFLRIAASYNDLLLCHDYLFQDRIYYLCNPVTRQWTAIPPFPEKYHDPYGNYDQGTGLMCNENKCMVVRIHAPEFLRSFTAEFFSSETNQWREVTIEHPYNHRFLLKHYILRNYQSVFCWNGTVFIQNGFNNIMAYDLSEPERCNIITMPEDPAAMLSRVTFGVYQGFPKESLRVLQLSVPAGFVDALSYGVLRVWELEEYHSGKWSIKGKAYNNVTVVEQEVAGEEEEEEEEEVEEVAGELEEEDEEEELLEEHRRGQWSFKGEAYWKEIIYDDAILKKELESDRLELYPLSLDPYDEDIVQFATARYSDCIRVYSCNLRTKEVKLVDGTIPIGDRVEGAFQIPLLRQCPATIPRIS</sequence>
<dbReference type="AlphaFoldDB" id="A0A9Q0GDM7"/>
<feature type="domain" description="F-box" evidence="2">
    <location>
        <begin position="29"/>
        <end position="76"/>
    </location>
</feature>
<evidence type="ECO:0000313" key="4">
    <source>
        <dbReference type="Proteomes" id="UP001141552"/>
    </source>
</evidence>
<protein>
    <recommendedName>
        <fullName evidence="2">F-box domain-containing protein</fullName>
    </recommendedName>
</protein>
<dbReference type="Pfam" id="PF24750">
    <property type="entry name" value="b-prop_At3g26010-like"/>
    <property type="match status" value="2"/>
</dbReference>
<dbReference type="SUPFAM" id="SSF117281">
    <property type="entry name" value="Kelch motif"/>
    <property type="match status" value="1"/>
</dbReference>
<name>A0A9Q0GDM7_9ROSI</name>
<dbReference type="SUPFAM" id="SSF81383">
    <property type="entry name" value="F-box domain"/>
    <property type="match status" value="1"/>
</dbReference>
<evidence type="ECO:0000313" key="3">
    <source>
        <dbReference type="EMBL" id="KAJ4846501.1"/>
    </source>
</evidence>
<reference evidence="3" key="2">
    <citation type="journal article" date="2023" name="Plants (Basel)">
        <title>Annotation of the Turnera subulata (Passifloraceae) Draft Genome Reveals the S-Locus Evolved after the Divergence of Turneroideae from Passifloroideae in a Stepwise Manner.</title>
        <authorList>
            <person name="Henning P.M."/>
            <person name="Roalson E.H."/>
            <person name="Mir W."/>
            <person name="McCubbin A.G."/>
            <person name="Shore J.S."/>
        </authorList>
    </citation>
    <scope>NUCLEOTIDE SEQUENCE</scope>
    <source>
        <strain evidence="3">F60SS</strain>
    </source>
</reference>
<dbReference type="PANTHER" id="PTHR35546:SF130">
    <property type="entry name" value="EXPRESSED PROTEIN"/>
    <property type="match status" value="1"/>
</dbReference>
<reference evidence="3" key="1">
    <citation type="submission" date="2022-02" db="EMBL/GenBank/DDBJ databases">
        <authorList>
            <person name="Henning P.M."/>
            <person name="McCubbin A.G."/>
            <person name="Shore J.S."/>
        </authorList>
    </citation>
    <scope>NUCLEOTIDE SEQUENCE</scope>
    <source>
        <strain evidence="3">F60SS</strain>
        <tissue evidence="3">Leaves</tissue>
    </source>
</reference>
<dbReference type="InterPro" id="IPR036047">
    <property type="entry name" value="F-box-like_dom_sf"/>
</dbReference>
<evidence type="ECO:0000256" key="1">
    <source>
        <dbReference type="SAM" id="MobiDB-lite"/>
    </source>
</evidence>
<keyword evidence="4" id="KW-1185">Reference proteome</keyword>
<evidence type="ECO:0000259" key="2">
    <source>
        <dbReference type="PROSITE" id="PS50181"/>
    </source>
</evidence>
<dbReference type="OrthoDB" id="1095010at2759"/>
<organism evidence="3 4">
    <name type="scientific">Turnera subulata</name>
    <dbReference type="NCBI Taxonomy" id="218843"/>
    <lineage>
        <taxon>Eukaryota</taxon>
        <taxon>Viridiplantae</taxon>
        <taxon>Streptophyta</taxon>
        <taxon>Embryophyta</taxon>
        <taxon>Tracheophyta</taxon>
        <taxon>Spermatophyta</taxon>
        <taxon>Magnoliopsida</taxon>
        <taxon>eudicotyledons</taxon>
        <taxon>Gunneridae</taxon>
        <taxon>Pentapetalae</taxon>
        <taxon>rosids</taxon>
        <taxon>fabids</taxon>
        <taxon>Malpighiales</taxon>
        <taxon>Passifloraceae</taxon>
        <taxon>Turnera</taxon>
    </lineage>
</organism>
<dbReference type="SMART" id="SM00256">
    <property type="entry name" value="FBOX"/>
    <property type="match status" value="1"/>
</dbReference>
<dbReference type="EMBL" id="JAKUCV010001413">
    <property type="protein sequence ID" value="KAJ4846501.1"/>
    <property type="molecule type" value="Genomic_DNA"/>
</dbReference>
<dbReference type="InterPro" id="IPR056592">
    <property type="entry name" value="Beta-prop_At3g26010-like"/>
</dbReference>
<dbReference type="Pfam" id="PF00646">
    <property type="entry name" value="F-box"/>
    <property type="match status" value="1"/>
</dbReference>
<dbReference type="Proteomes" id="UP001141552">
    <property type="component" value="Unassembled WGS sequence"/>
</dbReference>
<gene>
    <name evidence="3" type="ORF">Tsubulata_004028</name>
</gene>
<dbReference type="InterPro" id="IPR015915">
    <property type="entry name" value="Kelch-typ_b-propeller"/>
</dbReference>
<dbReference type="InterPro" id="IPR001810">
    <property type="entry name" value="F-box_dom"/>
</dbReference>
<dbReference type="PANTHER" id="PTHR35546">
    <property type="entry name" value="F-BOX PROTEIN INTERACTION DOMAIN PROTEIN-RELATED"/>
    <property type="match status" value="1"/>
</dbReference>
<comment type="caution">
    <text evidence="3">The sequence shown here is derived from an EMBL/GenBank/DDBJ whole genome shotgun (WGS) entry which is preliminary data.</text>
</comment>
<dbReference type="PROSITE" id="PS50181">
    <property type="entry name" value="FBOX"/>
    <property type="match status" value="1"/>
</dbReference>
<proteinExistence type="predicted"/>